<dbReference type="PANTHER" id="PTHR33048">
    <property type="entry name" value="PTH11-LIKE INTEGRAL MEMBRANE PROTEIN (AFU_ORTHOLOGUE AFUA_5G11245)"/>
    <property type="match status" value="1"/>
</dbReference>
<accession>A0A8H4MB69</accession>
<gene>
    <name evidence="8" type="ORF">CNMCM6805_007199</name>
</gene>
<dbReference type="OrthoDB" id="10017208at2759"/>
<keyword evidence="3 6" id="KW-1133">Transmembrane helix</keyword>
<keyword evidence="9" id="KW-1185">Reference proteome</keyword>
<dbReference type="Proteomes" id="UP000653565">
    <property type="component" value="Unassembled WGS sequence"/>
</dbReference>
<comment type="subcellular location">
    <subcellularLocation>
        <location evidence="1">Membrane</location>
        <topology evidence="1">Multi-pass membrane protein</topology>
    </subcellularLocation>
</comment>
<comment type="caution">
    <text evidence="8">The sequence shown here is derived from an EMBL/GenBank/DDBJ whole genome shotgun (WGS) entry which is preliminary data.</text>
</comment>
<protein>
    <recommendedName>
        <fullName evidence="7">Rhodopsin domain-containing protein</fullName>
    </recommendedName>
</protein>
<keyword evidence="2 6" id="KW-0812">Transmembrane</keyword>
<feature type="transmembrane region" description="Helical" evidence="6">
    <location>
        <begin position="253"/>
        <end position="274"/>
    </location>
</feature>
<evidence type="ECO:0000256" key="4">
    <source>
        <dbReference type="ARBA" id="ARBA00023136"/>
    </source>
</evidence>
<reference evidence="8" key="2">
    <citation type="submission" date="2020-04" db="EMBL/GenBank/DDBJ databases">
        <authorList>
            <person name="Santos R.A.C."/>
            <person name="Steenwyk J.L."/>
            <person name="Rivero-Menendez O."/>
            <person name="Mead M.E."/>
            <person name="Silva L.P."/>
            <person name="Bastos R.W."/>
            <person name="Alastruey-Izquierdo A."/>
            <person name="Goldman G.H."/>
            <person name="Rokas A."/>
        </authorList>
    </citation>
    <scope>NUCLEOTIDE SEQUENCE</scope>
    <source>
        <strain evidence="8">CNM-CM6805</strain>
    </source>
</reference>
<feature type="transmembrane region" description="Helical" evidence="6">
    <location>
        <begin position="211"/>
        <end position="238"/>
    </location>
</feature>
<feature type="transmembrane region" description="Helical" evidence="6">
    <location>
        <begin position="130"/>
        <end position="153"/>
    </location>
</feature>
<proteinExistence type="inferred from homology"/>
<name>A0A8H4MB69_9EURO</name>
<feature type="transmembrane region" description="Helical" evidence="6">
    <location>
        <begin position="97"/>
        <end position="118"/>
    </location>
</feature>
<evidence type="ECO:0000256" key="6">
    <source>
        <dbReference type="SAM" id="Phobius"/>
    </source>
</evidence>
<evidence type="ECO:0000256" key="1">
    <source>
        <dbReference type="ARBA" id="ARBA00004141"/>
    </source>
</evidence>
<dbReference type="Pfam" id="PF20684">
    <property type="entry name" value="Fung_rhodopsin"/>
    <property type="match status" value="1"/>
</dbReference>
<evidence type="ECO:0000256" key="2">
    <source>
        <dbReference type="ARBA" id="ARBA00022692"/>
    </source>
</evidence>
<dbReference type="InterPro" id="IPR052337">
    <property type="entry name" value="SAT4-like"/>
</dbReference>
<keyword evidence="4 6" id="KW-0472">Membrane</keyword>
<evidence type="ECO:0000259" key="7">
    <source>
        <dbReference type="Pfam" id="PF20684"/>
    </source>
</evidence>
<comment type="similarity">
    <text evidence="5">Belongs to the SAT4 family.</text>
</comment>
<dbReference type="GO" id="GO:0016020">
    <property type="term" value="C:membrane"/>
    <property type="evidence" value="ECO:0007669"/>
    <property type="project" value="UniProtKB-SubCell"/>
</dbReference>
<evidence type="ECO:0000256" key="3">
    <source>
        <dbReference type="ARBA" id="ARBA00022989"/>
    </source>
</evidence>
<dbReference type="PANTHER" id="PTHR33048:SF47">
    <property type="entry name" value="INTEGRAL MEMBRANE PROTEIN-RELATED"/>
    <property type="match status" value="1"/>
</dbReference>
<feature type="domain" description="Rhodopsin" evidence="7">
    <location>
        <begin position="114"/>
        <end position="350"/>
    </location>
</feature>
<dbReference type="AlphaFoldDB" id="A0A8H4MB69"/>
<dbReference type="InterPro" id="IPR049326">
    <property type="entry name" value="Rhodopsin_dom_fungi"/>
</dbReference>
<evidence type="ECO:0000313" key="9">
    <source>
        <dbReference type="Proteomes" id="UP000653565"/>
    </source>
</evidence>
<dbReference type="EMBL" id="JAAAPX010000049">
    <property type="protein sequence ID" value="KAF4236804.1"/>
    <property type="molecule type" value="Genomic_DNA"/>
</dbReference>
<reference evidence="8" key="1">
    <citation type="journal article" date="2020" name="bioRxiv">
        <title>Genomic and phenotypic heterogeneity of clinical isolates of the human pathogens Aspergillus fumigatus, Aspergillus lentulus and Aspergillus fumigatiaffinis.</title>
        <authorList>
            <person name="dos Santos R.A.C."/>
            <person name="Steenwyk J.L."/>
            <person name="Rivero-Menendez O."/>
            <person name="Mead M.E."/>
            <person name="Silva L.P."/>
            <person name="Bastos R.W."/>
            <person name="Alastruey-Izquierdo A."/>
            <person name="Goldman G.H."/>
            <person name="Rokas A."/>
        </authorList>
    </citation>
    <scope>NUCLEOTIDE SEQUENCE</scope>
    <source>
        <strain evidence="8">CNM-CM6805</strain>
    </source>
</reference>
<evidence type="ECO:0000256" key="5">
    <source>
        <dbReference type="ARBA" id="ARBA00038359"/>
    </source>
</evidence>
<evidence type="ECO:0000313" key="8">
    <source>
        <dbReference type="EMBL" id="KAF4236804.1"/>
    </source>
</evidence>
<sequence>MGLCIAVQLQVVAEIHRKVAAVGRRHNKEVYQKKAQGSVADKTDAEYEVDHHKPTSNCIAVKALAKSADMKMDAIPVSQGNAKYNDVRYVLQRKMNVLAVATAFSGLSISFVVLRLYARFAVIHCAGKDDYAIMVSLMFAISSFSMLALEIHYGVGKPKTTLSVEHIERQFLFLWLSIPLYNLSLTFTKASILLLYLRIFATPRFVLASRIALGVISIYGLWCVLSAILNCIPVSAFWDSTIQGNCISREFLWFFNASLNIVTDLVILIMPIPVLSRLHLPQKQKFGVIVVFAAGIFTCITSMIRLKYVATATEATDTTKSLAPIAGWSFIEMNMGIICSCLPPLHPLITRALPWLRFIPRHHGSWFHMPYSGYHPGQDSVALARRRGPKHCDRGITVTQELHLETLEAAVPGNMETV</sequence>
<organism evidence="8 9">
    <name type="scientific">Aspergillus fumigatiaffinis</name>
    <dbReference type="NCBI Taxonomy" id="340414"/>
    <lineage>
        <taxon>Eukaryota</taxon>
        <taxon>Fungi</taxon>
        <taxon>Dikarya</taxon>
        <taxon>Ascomycota</taxon>
        <taxon>Pezizomycotina</taxon>
        <taxon>Eurotiomycetes</taxon>
        <taxon>Eurotiomycetidae</taxon>
        <taxon>Eurotiales</taxon>
        <taxon>Aspergillaceae</taxon>
        <taxon>Aspergillus</taxon>
        <taxon>Aspergillus subgen. Fumigati</taxon>
    </lineage>
</organism>
<feature type="transmembrane region" description="Helical" evidence="6">
    <location>
        <begin position="173"/>
        <end position="199"/>
    </location>
</feature>
<feature type="transmembrane region" description="Helical" evidence="6">
    <location>
        <begin position="286"/>
        <end position="305"/>
    </location>
</feature>